<evidence type="ECO:0008006" key="6">
    <source>
        <dbReference type="Google" id="ProtNLM"/>
    </source>
</evidence>
<organism evidence="4 5">
    <name type="scientific">Diplodia intermedia</name>
    <dbReference type="NCBI Taxonomy" id="856260"/>
    <lineage>
        <taxon>Eukaryota</taxon>
        <taxon>Fungi</taxon>
        <taxon>Dikarya</taxon>
        <taxon>Ascomycota</taxon>
        <taxon>Pezizomycotina</taxon>
        <taxon>Dothideomycetes</taxon>
        <taxon>Dothideomycetes incertae sedis</taxon>
        <taxon>Botryosphaeriales</taxon>
        <taxon>Botryosphaeriaceae</taxon>
        <taxon>Diplodia</taxon>
    </lineage>
</organism>
<keyword evidence="5" id="KW-1185">Reference proteome</keyword>
<evidence type="ECO:0000256" key="1">
    <source>
        <dbReference type="ARBA" id="ARBA00005606"/>
    </source>
</evidence>
<gene>
    <name evidence="4" type="ORF">SLS58_002661</name>
</gene>
<dbReference type="PANTHER" id="PTHR23300:SF0">
    <property type="entry name" value="METHANETHIOL OXIDASE"/>
    <property type="match status" value="1"/>
</dbReference>
<evidence type="ECO:0000256" key="3">
    <source>
        <dbReference type="SAM" id="MobiDB-lite"/>
    </source>
</evidence>
<dbReference type="SUPFAM" id="SSF75011">
    <property type="entry name" value="3-carboxy-cis,cis-mucoante lactonizing enzyme"/>
    <property type="match status" value="1"/>
</dbReference>
<evidence type="ECO:0000256" key="2">
    <source>
        <dbReference type="ARBA" id="ARBA00023266"/>
    </source>
</evidence>
<reference evidence="4 5" key="1">
    <citation type="journal article" date="2023" name="Plant Dis.">
        <title>First Report of Diplodia intermedia Causing Canker and Dieback Diseases on Apple Trees in Canada.</title>
        <authorList>
            <person name="Ellouze W."/>
            <person name="Ilyukhin E."/>
            <person name="Sulman M."/>
            <person name="Ali S."/>
        </authorList>
    </citation>
    <scope>NUCLEOTIDE SEQUENCE [LARGE SCALE GENOMIC DNA]</scope>
    <source>
        <strain evidence="4 5">M45-28</strain>
    </source>
</reference>
<accession>A0ABR3TYE2</accession>
<comment type="caution">
    <text evidence="4">The sequence shown here is derived from an EMBL/GenBank/DDBJ whole genome shotgun (WGS) entry which is preliminary data.</text>
</comment>
<comment type="similarity">
    <text evidence="1">Belongs to the selenium-binding protein family.</text>
</comment>
<dbReference type="Pfam" id="PF05694">
    <property type="entry name" value="SBP56"/>
    <property type="match status" value="1"/>
</dbReference>
<dbReference type="EMBL" id="JAKEKT020000012">
    <property type="protein sequence ID" value="KAL1647333.1"/>
    <property type="molecule type" value="Genomic_DNA"/>
</dbReference>
<feature type="region of interest" description="Disordered" evidence="3">
    <location>
        <begin position="364"/>
        <end position="398"/>
    </location>
</feature>
<evidence type="ECO:0000313" key="5">
    <source>
        <dbReference type="Proteomes" id="UP001521184"/>
    </source>
</evidence>
<dbReference type="Proteomes" id="UP001521184">
    <property type="component" value="Unassembled WGS sequence"/>
</dbReference>
<feature type="compositionally biased region" description="Basic and acidic residues" evidence="3">
    <location>
        <begin position="382"/>
        <end position="391"/>
    </location>
</feature>
<dbReference type="InterPro" id="IPR008826">
    <property type="entry name" value="Se-bd"/>
</dbReference>
<name>A0ABR3TYE2_9PEZI</name>
<dbReference type="PANTHER" id="PTHR23300">
    <property type="entry name" value="METHANETHIOL OXIDASE"/>
    <property type="match status" value="1"/>
</dbReference>
<protein>
    <recommendedName>
        <fullName evidence="6">Methanethiol oxidase</fullName>
    </recommendedName>
</protein>
<evidence type="ECO:0000313" key="4">
    <source>
        <dbReference type="EMBL" id="KAL1647333.1"/>
    </source>
</evidence>
<proteinExistence type="inferred from homology"/>
<keyword evidence="2" id="KW-0711">Selenium</keyword>
<sequence>MDPTFYRTPADAIAAPAEQLAYVVAFDPAREKEDAVFVVDLDPTSTTYGRTIHATRVPAGSELHHFGWNACSSALKHEGHDVTNLQRRYIIAPGLRSSDIFVLDTAPDPRRPALVKTVPAAALAAKAGYSRPHTVHCGPSGVFVTCLGGGGGGGGDGEDDDDELPGGIALLDHDTFDVSRAWETARGPQRFHYDAWWHLNRNALVSSEWGAPSTIEDGLVPEVLLANGYGHALHFWDLKAGRHVQRVELGEEHQMVLEVRPSHDPEATWGFVGVAVSTADLSGSVWRWYLDEGEEEEGKKWKVEKVITIPAQKVGDASKLPPVLQPFGGAVPPIITDIDLSVDDRYLYVSCWVTGELKQYDVSDPRHPKETGSVRLGGVVDPRAHPSRPDKPLGGGPQMVEVSRDGRRVYFTNSLYSSWDDQFWPDGVGAWMAKVDVLPGGGMTVDEGFFLSEGDFEGLRVHQIRLQGGDASTDSYCHRSAARASA</sequence>